<comment type="similarity">
    <text evidence="2">Belongs to the ATP-dependent AMP-binding enzyme family.</text>
</comment>
<dbReference type="InterPro" id="IPR040097">
    <property type="entry name" value="FAAL/FAAC"/>
</dbReference>
<keyword evidence="6" id="KW-0276">Fatty acid metabolism</keyword>
<dbReference type="FunFam" id="3.40.50.12780:FF:000012">
    <property type="entry name" value="Non-ribosomal peptide synthetase"/>
    <property type="match status" value="1"/>
</dbReference>
<dbReference type="CDD" id="cd05930">
    <property type="entry name" value="A_NRPS"/>
    <property type="match status" value="1"/>
</dbReference>
<evidence type="ECO:0000256" key="5">
    <source>
        <dbReference type="ARBA" id="ARBA00022737"/>
    </source>
</evidence>
<dbReference type="FunFam" id="3.40.50.980:FF:000002">
    <property type="entry name" value="Enterobactin synthetase component F"/>
    <property type="match status" value="1"/>
</dbReference>
<dbReference type="Pfam" id="PF00668">
    <property type="entry name" value="Condensation"/>
    <property type="match status" value="3"/>
</dbReference>
<keyword evidence="10" id="KW-1185">Reference proteome</keyword>
<dbReference type="GO" id="GO:0006631">
    <property type="term" value="P:fatty acid metabolic process"/>
    <property type="evidence" value="ECO:0007669"/>
    <property type="project" value="UniProtKB-KW"/>
</dbReference>
<dbReference type="OrthoDB" id="9757559at2"/>
<dbReference type="PANTHER" id="PTHR45527:SF1">
    <property type="entry name" value="FATTY ACID SYNTHASE"/>
    <property type="match status" value="1"/>
</dbReference>
<dbReference type="GO" id="GO:0043041">
    <property type="term" value="P:amino acid activation for nonribosomal peptide biosynthetic process"/>
    <property type="evidence" value="ECO:0007669"/>
    <property type="project" value="TreeGrafter"/>
</dbReference>
<dbReference type="InterPro" id="IPR020845">
    <property type="entry name" value="AMP-binding_CS"/>
</dbReference>
<dbReference type="GO" id="GO:0071766">
    <property type="term" value="P:Actinobacterium-type cell wall biogenesis"/>
    <property type="evidence" value="ECO:0007669"/>
    <property type="project" value="UniProtKB-ARBA"/>
</dbReference>
<dbReference type="SUPFAM" id="SSF56801">
    <property type="entry name" value="Acetyl-CoA synthetase-like"/>
    <property type="match status" value="3"/>
</dbReference>
<dbReference type="RefSeq" id="WP_088617658.1">
    <property type="nucleotide sequence ID" value="NZ_CP022129.1"/>
</dbReference>
<organism evidence="9 10">
    <name type="scientific">Methylovulum psychrotolerans</name>
    <dbReference type="NCBI Taxonomy" id="1704499"/>
    <lineage>
        <taxon>Bacteria</taxon>
        <taxon>Pseudomonadati</taxon>
        <taxon>Pseudomonadota</taxon>
        <taxon>Gammaproteobacteria</taxon>
        <taxon>Methylococcales</taxon>
        <taxon>Methylococcaceae</taxon>
        <taxon>Methylovulum</taxon>
    </lineage>
</organism>
<dbReference type="InterPro" id="IPR009081">
    <property type="entry name" value="PP-bd_ACP"/>
</dbReference>
<dbReference type="Pfam" id="PF23024">
    <property type="entry name" value="AMP-dom_DIP2-like"/>
    <property type="match status" value="1"/>
</dbReference>
<dbReference type="Pfam" id="PF00501">
    <property type="entry name" value="AMP-binding"/>
    <property type="match status" value="3"/>
</dbReference>
<dbReference type="CDD" id="cd05931">
    <property type="entry name" value="FAAL"/>
    <property type="match status" value="1"/>
</dbReference>
<evidence type="ECO:0000256" key="4">
    <source>
        <dbReference type="ARBA" id="ARBA00022553"/>
    </source>
</evidence>
<dbReference type="CDD" id="cd19534">
    <property type="entry name" value="E_NRPS"/>
    <property type="match status" value="1"/>
</dbReference>
<protein>
    <submittedName>
        <fullName evidence="9">Non-ribosomal peptide synthetase</fullName>
    </submittedName>
</protein>
<dbReference type="SMART" id="SM00823">
    <property type="entry name" value="PKS_PP"/>
    <property type="match status" value="3"/>
</dbReference>
<dbReference type="PROSITE" id="PS00012">
    <property type="entry name" value="PHOSPHOPANTETHEINE"/>
    <property type="match status" value="2"/>
</dbReference>
<dbReference type="InterPro" id="IPR042099">
    <property type="entry name" value="ANL_N_sf"/>
</dbReference>
<dbReference type="GO" id="GO:0044550">
    <property type="term" value="P:secondary metabolite biosynthetic process"/>
    <property type="evidence" value="ECO:0007669"/>
    <property type="project" value="UniProtKB-ARBA"/>
</dbReference>
<sequence length="3383" mass="375726">MRFIEESGLAANPQTTYANFVELARGRASEQPDKTAYVFLQDGENESGRFTFAELDYRARTIAAHLQLMGMTGERALLLYPPGLDYIAGFFGCLYAGVVAIPCSPPTRRQKSRLWAVINDATPAIIMSTSDFAAKIRNELEEWPECLSSNKEPNLLGDDKSKPGLTWFASDKLESDITRNWLPQALGSNSLAFLQYTSGSTGNPKGVMVSHGNLMANQKAIKQGFGHTDQTTVVGWLPLYHDMGLIGNLLQPLYLGATAILMPPMAFLEKPIRWLKAISFYRASTSGGPNFAYDLCLRKVTAEQMQSLDLSSWRLAFNGSEPVRSATMERFAEKFADCGFRRANFFPCYGLAEATLFVSGEKLSATENVMCADAGQPASAVACGLVSEHHEIRIVDPATGQLCPTGHVGEVWVSGPSIAKGYWNRQEESEQIFRMPISDASVNTAQTFLRTGDLGYLNNSRLFITGRIKDLIIIRGRNFYPQDIEQVLVEEIPELIPDACATFSKSDGDEEQLVVVAEITRTAIRSDSYLMIAAAMRKSLAETCGLAITELALVQPGTVPKTSSGKLRRQPCKQMYMENALPILFRSGAQADVDSSSAGESGGQVNEAEARATLSPESQILQQALAVVPKAQRVALIARFLCQKTALLLKIEASTLTTDVPLRSLGLDSLKAVELKYTTDELLGTDVPLSLFLSDYSLQTIAEKLSETATDTTAGIAATQNTATHGTLYTSGLSAGQSSMWAMQQLGGASGVMTKPDSIVYNLHLALRINGSIDLERLKQAFRHLLERHTLLRTVYRADDNGHISQQVLPLSGLADFFTSVEACSWSQTQLQADMTHRVRVAFDLENEALLRTVCYLHGKSNPDHTDPVSAGETYTLLICAHHIAVDLWSVLILVKELQAIYAGKERQLNALKSNYADFVAWQRHYLDGPACGKAWDYWHQQLQGELPLLALPTDKPRPAVSDYQGASVAFTLDSEISEQLKRLAGQQGVTLFALLLTAYKVLLHRHTHQEDIIVGVPSSGRSQARFTQIVGNFVNPLPLRSSPNGNKPFLTYLTEVNEALLNALAHQDLPFPLMVERLQPERVADHWPIYQTMFVLQQVQADFDKHLAQLSLGEDGDFSDWGVMQARPLALQQRVENFDFKLMAAQCHNGFQFSFQYRSDLFEAATIAAWAQRFQQLLMGIANDCTAKLKDLPLLTENERHSLTVAWNATATVYSGADSIHRLFEAQVDKTPEQIALVYQDRQLSYLELDALSNRLANALIAAKLAINIPIGICAQRSLAMVVGLLGILKAGHAYLPLDPDYPHERLSAMLADADTPVILVQPEFAGIFADFNGKLYSLDVGLTDFGGFSEQRPTSPVDSEALAYVLFTSGSTGRPKGVGVPHKGVRNRLLWMQAYFGLDVGDAVLQKTPYTFDVSVWEFFWPLITGARLVMAPPGDHKDPARLVDLIERHGITTLHFVPSMLAAFLNMADFDRCGSLRRVICSGEALTADLQNRFYGHAKAGLFNLYGPTEASIDVTVWNCQRDTSEHLVPIGHAIANTQIYLLDKYLNPVPVGVAGELYIGGVQLARGYVNQAGLTAERFVPNPFSTAGGRLYRTGDLACYRQDGNIDYLGRIDHQVKMRGFRIELGEIEAVLLQNTMVRDAVVVVREEGPSDKYLAAYWVAKQTSVSDKEALQRFLQERLPDYMVPTILIELDNLPVTDNGKLDRKALPVPNLSAQFAGHYLAPSNETETVLAQIWADLLKVERVGIHDNFFALGGDSILAIQAAGRARQAGLAFMPRHLFELQTIAKLAETISQDQTHSLAQDNSYGNVPLTPIQHWFFEQNFANPNYWNQALLLTMKTPLAVPLLEKAFDYLVSQHDALKFRFSQENKVWHQESLPHLAHSVFRRVDMAGIPDADKANVMLAECGRSQASLDLKAGVLLRAVWFDYGDHQHSRLFIVIHHLVVDGVSWRILLADLQSIYVQLAESKTVVLPAKTTSFKHWAEQLRLFAQGGELQNEADYWLTITAADTPVLPLDYPDGSRLEGVVANCIESLDETGTQALLGDALLTYRTGVDELLQVALAQTLCEWCEGESVVFDREGHGREDLFDNLDLSLTAGWFTSLYPVRLQLPKDASISQTIKSIKTQLAHIPRKGIGYGVLRYADLPAISAKLASAPKAQVLFNYLGRFDEAFTNAPWQLAPETPDAFRGSNNTSVYELEINAYVSQGRLYTQWRYSTERYRTATVAGLAKRFIEHLQKLLDHCLSAEVAGFMPSDFPLADLDQDALDALPYTASEIEDIYRLSPMQEGMLFDTLMAPNSGIYLMQDRFEMHGVIDENLFQRAWQMIIDRHSALRNGFLWETTPHPVQIVHRHVNVPFEFHDWRSLPPDEQHSRLEDILAAERWQSFDFLKPPLMAIRLIQLAKGRYCFVRSYHHILIDAWCMSLMLVELMANYKALSSGQPQPQPQPPQFRSYIAWLQKRDTETAKQFWQHYLSGITEATPFNVDRLLPSTDTGTLGVADAIMLLSAKNTKQLAAMAQHHRVTPNTFVQAAWAVLLSHYSGCTEVVFGVTVSGRPAELAGSEDMLGVFINTLPLRVAIDTTLSVSEFLSLLLQQNIELRQYEYTQLVQIQNWTGMGREQPLFESLLVFENYPVDPSLRTNANPLHIVDVATRTHTNYPLNGMVIPGEQLHLQITYHKNRFETAVVERMLGHFKNLLEAMIANPGQRLGEISLLAQTERQLMLQHWNQTAHAYPEPCDMVSRFEWQAEHKPDAIAVACSGKQLTYTELNQRANRVAYALMSEGAEPETLVALFGERGIDYLVMMLGAFKAGMAYLPLDPSHPDSRIAQVLEESGTLWILTCTAHFERVSALADIAGGTPAMQKPASLNLQLLSRPDVLVLEDLELYETSLENPPKLHHPDNLAFVIFTSGSTGTPKGAMVEYKGMFNNLITKVPTLNLTERDVIAQTAGQCFDISVWQHLTALVCGARVEIFPDDIVKEPYLLLAKLAERGVTVLEAVPSMLQALLDSADYTVALPKLRWLIACGEAFPPEVCRRWMEWMPHVKVLNAYGPAECSDDVSYYHVPGIPGETETIVPIGRPVHNTQLYLLNQWLEPVPVGVPGEICVAGIQVGRGYLERADLTAEKFIPNPFIFAQDGLGDEVGGRLYRTGDLGRYREDGAIEFLGRIDHQIKVRGVRIEPGEIEAQLLSFADIEQALVTVREDGVGEKRLVAYVVCNKSLANSDAELFAKLRGHLAARLPDAMMPQAFVRLDAMPLGGTGKIDRKALPMPDMAGQSDRAYVAPRNPTEQALATIWKEVLAIDKVGVADNFFDLGGHSLLAVQVLSRLRRAFGIEVPLRRLFEASTIEALALLVETLLIEQLASLSEEEAEALLLEEEQDLR</sequence>
<dbReference type="Gene3D" id="3.40.50.980">
    <property type="match status" value="4"/>
</dbReference>
<keyword evidence="3" id="KW-0596">Phosphopantetheine</keyword>
<dbReference type="InterPro" id="IPR000873">
    <property type="entry name" value="AMP-dep_synth/lig_dom"/>
</dbReference>
<feature type="domain" description="Carrier" evidence="8">
    <location>
        <begin position="632"/>
        <end position="709"/>
    </location>
</feature>
<feature type="domain" description="Carrier" evidence="8">
    <location>
        <begin position="3284"/>
        <end position="3359"/>
    </location>
</feature>
<evidence type="ECO:0000256" key="3">
    <source>
        <dbReference type="ARBA" id="ARBA00022450"/>
    </source>
</evidence>
<dbReference type="FunFam" id="1.10.1200.10:FF:000005">
    <property type="entry name" value="Nonribosomal peptide synthetase 1"/>
    <property type="match status" value="2"/>
</dbReference>
<keyword evidence="7" id="KW-0443">Lipid metabolism</keyword>
<keyword evidence="5" id="KW-0677">Repeat</keyword>
<dbReference type="GO" id="GO:0003824">
    <property type="term" value="F:catalytic activity"/>
    <property type="evidence" value="ECO:0007669"/>
    <property type="project" value="InterPro"/>
</dbReference>
<dbReference type="InterPro" id="IPR025110">
    <property type="entry name" value="AMP-bd_C"/>
</dbReference>
<dbReference type="FunFam" id="2.30.38.10:FF:000001">
    <property type="entry name" value="Non-ribosomal peptide synthetase PvdI"/>
    <property type="match status" value="1"/>
</dbReference>
<dbReference type="InterPro" id="IPR001242">
    <property type="entry name" value="Condensation_dom"/>
</dbReference>
<name>A0A1Z4BTZ2_9GAMM</name>
<dbReference type="Pfam" id="PF13193">
    <property type="entry name" value="AMP-binding_C"/>
    <property type="match status" value="2"/>
</dbReference>
<dbReference type="FunFam" id="3.40.50.12780:FF:000013">
    <property type="entry name" value="Long-chain-fatty-acid--AMP ligase FadD32"/>
    <property type="match status" value="1"/>
</dbReference>
<dbReference type="Gene3D" id="3.40.50.12780">
    <property type="entry name" value="N-terminal domain of ligase-like"/>
    <property type="match status" value="1"/>
</dbReference>
<dbReference type="GO" id="GO:0031177">
    <property type="term" value="F:phosphopantetheine binding"/>
    <property type="evidence" value="ECO:0007669"/>
    <property type="project" value="InterPro"/>
</dbReference>
<dbReference type="Gene3D" id="3.30.559.30">
    <property type="entry name" value="Nonribosomal peptide synthetase, condensation domain"/>
    <property type="match status" value="3"/>
</dbReference>
<keyword evidence="4" id="KW-0597">Phosphoprotein</keyword>
<dbReference type="CDD" id="cd19543">
    <property type="entry name" value="DCL_NRPS"/>
    <property type="match status" value="1"/>
</dbReference>
<dbReference type="EMBL" id="CP022129">
    <property type="protein sequence ID" value="ASF44775.1"/>
    <property type="molecule type" value="Genomic_DNA"/>
</dbReference>
<dbReference type="NCBIfam" id="TIGR01720">
    <property type="entry name" value="NRPS-para261"/>
    <property type="match status" value="1"/>
</dbReference>
<dbReference type="InterPro" id="IPR010060">
    <property type="entry name" value="NRPS_synth"/>
</dbReference>
<dbReference type="InterPro" id="IPR023213">
    <property type="entry name" value="CAT-like_dom_sf"/>
</dbReference>
<dbReference type="Gene3D" id="3.30.559.10">
    <property type="entry name" value="Chloramphenicol acetyltransferase-like domain"/>
    <property type="match status" value="3"/>
</dbReference>
<evidence type="ECO:0000256" key="7">
    <source>
        <dbReference type="ARBA" id="ARBA00023098"/>
    </source>
</evidence>
<dbReference type="KEGG" id="mpsy:CEK71_01120"/>
<dbReference type="Gene3D" id="3.30.300.30">
    <property type="match status" value="3"/>
</dbReference>
<dbReference type="GO" id="GO:0008610">
    <property type="term" value="P:lipid biosynthetic process"/>
    <property type="evidence" value="ECO:0007669"/>
    <property type="project" value="InterPro"/>
</dbReference>
<evidence type="ECO:0000313" key="10">
    <source>
        <dbReference type="Proteomes" id="UP000197019"/>
    </source>
</evidence>
<dbReference type="FunFam" id="3.40.50.980:FF:000001">
    <property type="entry name" value="Non-ribosomal peptide synthetase"/>
    <property type="match status" value="1"/>
</dbReference>
<dbReference type="InterPro" id="IPR036736">
    <property type="entry name" value="ACP-like_sf"/>
</dbReference>
<dbReference type="Pfam" id="PF00550">
    <property type="entry name" value="PP-binding"/>
    <property type="match status" value="3"/>
</dbReference>
<evidence type="ECO:0000256" key="2">
    <source>
        <dbReference type="ARBA" id="ARBA00006432"/>
    </source>
</evidence>
<dbReference type="PROSITE" id="PS50075">
    <property type="entry name" value="CARRIER"/>
    <property type="match status" value="3"/>
</dbReference>
<dbReference type="SUPFAM" id="SSF47336">
    <property type="entry name" value="ACP-like"/>
    <property type="match status" value="3"/>
</dbReference>
<dbReference type="FunFam" id="3.30.300.30:FF:000010">
    <property type="entry name" value="Enterobactin synthetase component F"/>
    <property type="match status" value="2"/>
</dbReference>
<dbReference type="InterPro" id="IPR010071">
    <property type="entry name" value="AA_adenyl_dom"/>
</dbReference>
<proteinExistence type="inferred from homology"/>
<dbReference type="CDD" id="cd19531">
    <property type="entry name" value="LCL_NRPS-like"/>
    <property type="match status" value="1"/>
</dbReference>
<evidence type="ECO:0000259" key="8">
    <source>
        <dbReference type="PROSITE" id="PS50075"/>
    </source>
</evidence>
<dbReference type="Proteomes" id="UP000197019">
    <property type="component" value="Chromosome"/>
</dbReference>
<gene>
    <name evidence="9" type="ORF">CEK71_01120</name>
</gene>
<dbReference type="SUPFAM" id="SSF52777">
    <property type="entry name" value="CoA-dependent acyltransferases"/>
    <property type="match status" value="6"/>
</dbReference>
<dbReference type="PANTHER" id="PTHR45527">
    <property type="entry name" value="NONRIBOSOMAL PEPTIDE SYNTHETASE"/>
    <property type="match status" value="1"/>
</dbReference>
<evidence type="ECO:0000256" key="6">
    <source>
        <dbReference type="ARBA" id="ARBA00022832"/>
    </source>
</evidence>
<dbReference type="Gene3D" id="2.30.38.10">
    <property type="entry name" value="Luciferase, Domain 3"/>
    <property type="match status" value="2"/>
</dbReference>
<accession>A0A1Z4BTZ2</accession>
<evidence type="ECO:0000256" key="1">
    <source>
        <dbReference type="ARBA" id="ARBA00001957"/>
    </source>
</evidence>
<dbReference type="NCBIfam" id="TIGR01733">
    <property type="entry name" value="AA-adenyl-dom"/>
    <property type="match status" value="2"/>
</dbReference>
<evidence type="ECO:0000313" key="9">
    <source>
        <dbReference type="EMBL" id="ASF44775.1"/>
    </source>
</evidence>
<dbReference type="Gene3D" id="1.10.1200.10">
    <property type="entry name" value="ACP-like"/>
    <property type="match status" value="3"/>
</dbReference>
<dbReference type="GO" id="GO:0005737">
    <property type="term" value="C:cytoplasm"/>
    <property type="evidence" value="ECO:0007669"/>
    <property type="project" value="TreeGrafter"/>
</dbReference>
<dbReference type="InterPro" id="IPR020806">
    <property type="entry name" value="PKS_PP-bd"/>
</dbReference>
<dbReference type="CDD" id="cd17646">
    <property type="entry name" value="A_NRPS_AB3403-like"/>
    <property type="match status" value="1"/>
</dbReference>
<reference evidence="9 10" key="1">
    <citation type="submission" date="2017-06" db="EMBL/GenBank/DDBJ databases">
        <title>Genome Sequencing of the methanotroph Methylovulum psychrotolerants str. HV10-M2 isolated from a high-altitude environment.</title>
        <authorList>
            <person name="Mateos-Rivera A."/>
        </authorList>
    </citation>
    <scope>NUCLEOTIDE SEQUENCE [LARGE SCALE GENOMIC DNA]</scope>
    <source>
        <strain evidence="9 10">HV10_M2</strain>
    </source>
</reference>
<feature type="domain" description="Carrier" evidence="8">
    <location>
        <begin position="1727"/>
        <end position="1801"/>
    </location>
</feature>
<dbReference type="PROSITE" id="PS00455">
    <property type="entry name" value="AMP_BINDING"/>
    <property type="match status" value="3"/>
</dbReference>
<comment type="cofactor">
    <cofactor evidence="1">
        <name>pantetheine 4'-phosphate</name>
        <dbReference type="ChEBI" id="CHEBI:47942"/>
    </cofactor>
</comment>
<dbReference type="NCBIfam" id="NF003417">
    <property type="entry name" value="PRK04813.1"/>
    <property type="match status" value="3"/>
</dbReference>
<dbReference type="InterPro" id="IPR045851">
    <property type="entry name" value="AMP-bd_C_sf"/>
</dbReference>
<dbReference type="InterPro" id="IPR006162">
    <property type="entry name" value="Ppantetheine_attach_site"/>
</dbReference>